<protein>
    <submittedName>
        <fullName evidence="2">Uncharacterized protein</fullName>
    </submittedName>
</protein>
<sequence length="105" mass="11658">MTMLKIDAVTQCVALVCIVVLAVQVAASPSTVVFRPLRSAERPRICSRNTPCLWALCVWSQDVSATKDNCMFIPSGCKCQRGQRCRRTVEMTPDNGYLTIPFTCQ</sequence>
<accession>A0AAV2H9S0</accession>
<keyword evidence="1" id="KW-0732">Signal</keyword>
<dbReference type="EMBL" id="CAXITT010000070">
    <property type="protein sequence ID" value="CAL1530472.1"/>
    <property type="molecule type" value="Genomic_DNA"/>
</dbReference>
<gene>
    <name evidence="2" type="ORF">GSLYS_00004597001</name>
</gene>
<feature type="chain" id="PRO_5043909515" evidence="1">
    <location>
        <begin position="28"/>
        <end position="105"/>
    </location>
</feature>
<keyword evidence="3" id="KW-1185">Reference proteome</keyword>
<dbReference type="AlphaFoldDB" id="A0AAV2H9S0"/>
<reference evidence="2 3" key="1">
    <citation type="submission" date="2024-04" db="EMBL/GenBank/DDBJ databases">
        <authorList>
            <consortium name="Genoscope - CEA"/>
            <person name="William W."/>
        </authorList>
    </citation>
    <scope>NUCLEOTIDE SEQUENCE [LARGE SCALE GENOMIC DNA]</scope>
</reference>
<name>A0AAV2H9S0_LYMST</name>
<proteinExistence type="predicted"/>
<evidence type="ECO:0000313" key="2">
    <source>
        <dbReference type="EMBL" id="CAL1530472.1"/>
    </source>
</evidence>
<evidence type="ECO:0000313" key="3">
    <source>
        <dbReference type="Proteomes" id="UP001497497"/>
    </source>
</evidence>
<comment type="caution">
    <text evidence="2">The sequence shown here is derived from an EMBL/GenBank/DDBJ whole genome shotgun (WGS) entry which is preliminary data.</text>
</comment>
<organism evidence="2 3">
    <name type="scientific">Lymnaea stagnalis</name>
    <name type="common">Great pond snail</name>
    <name type="synonym">Helix stagnalis</name>
    <dbReference type="NCBI Taxonomy" id="6523"/>
    <lineage>
        <taxon>Eukaryota</taxon>
        <taxon>Metazoa</taxon>
        <taxon>Spiralia</taxon>
        <taxon>Lophotrochozoa</taxon>
        <taxon>Mollusca</taxon>
        <taxon>Gastropoda</taxon>
        <taxon>Heterobranchia</taxon>
        <taxon>Euthyneura</taxon>
        <taxon>Panpulmonata</taxon>
        <taxon>Hygrophila</taxon>
        <taxon>Lymnaeoidea</taxon>
        <taxon>Lymnaeidae</taxon>
        <taxon>Lymnaea</taxon>
    </lineage>
</organism>
<feature type="signal peptide" evidence="1">
    <location>
        <begin position="1"/>
        <end position="27"/>
    </location>
</feature>
<evidence type="ECO:0000256" key="1">
    <source>
        <dbReference type="SAM" id="SignalP"/>
    </source>
</evidence>
<dbReference type="Proteomes" id="UP001497497">
    <property type="component" value="Unassembled WGS sequence"/>
</dbReference>